<evidence type="ECO:0000313" key="1">
    <source>
        <dbReference type="EMBL" id="MBT1711945.1"/>
    </source>
</evidence>
<accession>A0AAP2GW96</accession>
<dbReference type="AlphaFoldDB" id="A0AAP2GW96"/>
<proteinExistence type="predicted"/>
<evidence type="ECO:0000313" key="2">
    <source>
        <dbReference type="Proteomes" id="UP001319080"/>
    </source>
</evidence>
<gene>
    <name evidence="1" type="ORF">KK062_27125</name>
</gene>
<comment type="caution">
    <text evidence="1">The sequence shown here is derived from an EMBL/GenBank/DDBJ whole genome shotgun (WGS) entry which is preliminary data.</text>
</comment>
<protein>
    <submittedName>
        <fullName evidence="1">Uncharacterized protein</fullName>
    </submittedName>
</protein>
<dbReference type="Pfam" id="PF20130">
    <property type="entry name" value="DUF6520"/>
    <property type="match status" value="1"/>
</dbReference>
<name>A0AAP2GW96_9BACT</name>
<dbReference type="InterPro" id="IPR045391">
    <property type="entry name" value="DUF6520"/>
</dbReference>
<dbReference type="RefSeq" id="WP_254087514.1">
    <property type="nucleotide sequence ID" value="NZ_JAHESE010000045.1"/>
</dbReference>
<sequence length="87" mass="8977">MKTKNLILGAIAVVFAIGGSFASALLVPAEFAKQGATCRPITTSCDVAGANLCTVRISNVNYPAFDDAACLIRTTTTSAIPVPAQFE</sequence>
<dbReference type="EMBL" id="JAHESE010000045">
    <property type="protein sequence ID" value="MBT1711945.1"/>
    <property type="molecule type" value="Genomic_DNA"/>
</dbReference>
<keyword evidence="2" id="KW-1185">Reference proteome</keyword>
<reference evidence="1 2" key="1">
    <citation type="submission" date="2021-05" db="EMBL/GenBank/DDBJ databases">
        <title>A Polyphasic approach of four new species of the genus Ohtaekwangia: Ohtaekwangia histidinii sp. nov., Ohtaekwangia cretensis sp. nov., Ohtaekwangia indiensis sp. nov., Ohtaekwangia reichenbachii sp. nov. from diverse environment.</title>
        <authorList>
            <person name="Octaviana S."/>
        </authorList>
    </citation>
    <scope>NUCLEOTIDE SEQUENCE [LARGE SCALE GENOMIC DNA]</scope>
    <source>
        <strain evidence="1 2">PWU5</strain>
    </source>
</reference>
<organism evidence="1 2">
    <name type="scientific">Dawidia cretensis</name>
    <dbReference type="NCBI Taxonomy" id="2782350"/>
    <lineage>
        <taxon>Bacteria</taxon>
        <taxon>Pseudomonadati</taxon>
        <taxon>Bacteroidota</taxon>
        <taxon>Cytophagia</taxon>
        <taxon>Cytophagales</taxon>
        <taxon>Chryseotaleaceae</taxon>
        <taxon>Dawidia</taxon>
    </lineage>
</organism>
<dbReference type="Proteomes" id="UP001319080">
    <property type="component" value="Unassembled WGS sequence"/>
</dbReference>